<proteinExistence type="predicted"/>
<sequence>MSCRYCNKIRCLLQADNDIAAGTTSYRTKLYAYITFDDKTRVDFKNNITRWVSLSVISL</sequence>
<name>A0A1J1I6L9_9DIPT</name>
<evidence type="ECO:0000313" key="2">
    <source>
        <dbReference type="Proteomes" id="UP000183832"/>
    </source>
</evidence>
<accession>A0A1J1I6L9</accession>
<gene>
    <name evidence="1" type="ORF">CLUMA_CG008824</name>
</gene>
<protein>
    <submittedName>
        <fullName evidence="1">CLUMA_CG008824, isoform A</fullName>
    </submittedName>
</protein>
<evidence type="ECO:0000313" key="1">
    <source>
        <dbReference type="EMBL" id="CRK95220.1"/>
    </source>
</evidence>
<organism evidence="1 2">
    <name type="scientific">Clunio marinus</name>
    <dbReference type="NCBI Taxonomy" id="568069"/>
    <lineage>
        <taxon>Eukaryota</taxon>
        <taxon>Metazoa</taxon>
        <taxon>Ecdysozoa</taxon>
        <taxon>Arthropoda</taxon>
        <taxon>Hexapoda</taxon>
        <taxon>Insecta</taxon>
        <taxon>Pterygota</taxon>
        <taxon>Neoptera</taxon>
        <taxon>Endopterygota</taxon>
        <taxon>Diptera</taxon>
        <taxon>Nematocera</taxon>
        <taxon>Chironomoidea</taxon>
        <taxon>Chironomidae</taxon>
        <taxon>Clunio</taxon>
    </lineage>
</organism>
<dbReference type="Proteomes" id="UP000183832">
    <property type="component" value="Unassembled WGS sequence"/>
</dbReference>
<dbReference type="EMBL" id="CVRI01000041">
    <property type="protein sequence ID" value="CRK95220.1"/>
    <property type="molecule type" value="Genomic_DNA"/>
</dbReference>
<reference evidence="1 2" key="1">
    <citation type="submission" date="2015-04" db="EMBL/GenBank/DDBJ databases">
        <authorList>
            <person name="Syromyatnikov M.Y."/>
            <person name="Popov V.N."/>
        </authorList>
    </citation>
    <scope>NUCLEOTIDE SEQUENCE [LARGE SCALE GENOMIC DNA]</scope>
</reference>
<dbReference type="AlphaFoldDB" id="A0A1J1I6L9"/>
<keyword evidence="2" id="KW-1185">Reference proteome</keyword>